<accession>A0ABU6RHW7</accession>
<gene>
    <name evidence="2" type="ORF">PIB30_050744</name>
</gene>
<dbReference type="EMBL" id="JASCZI010030560">
    <property type="protein sequence ID" value="MED6123612.1"/>
    <property type="molecule type" value="Genomic_DNA"/>
</dbReference>
<feature type="compositionally biased region" description="Basic and acidic residues" evidence="1">
    <location>
        <begin position="14"/>
        <end position="28"/>
    </location>
</feature>
<name>A0ABU6RHW7_9FABA</name>
<sequence>MSSGVRPRGRGSPKSKDAETLIERDSGNARRRHKNMGLSGGCICDSKTPRQAAAAMESDKTCDKMEDGAALAVSTGWGRGNLLCLTFGEVECAIKTERAHNSASETNLRIQRPKRFSHCRCGSAVAFSS</sequence>
<reference evidence="2 3" key="1">
    <citation type="journal article" date="2023" name="Plants (Basel)">
        <title>Bridging the Gap: Combining Genomics and Transcriptomics Approaches to Understand Stylosanthes scabra, an Orphan Legume from the Brazilian Caatinga.</title>
        <authorList>
            <person name="Ferreira-Neto J.R.C."/>
            <person name="da Silva M.D."/>
            <person name="Binneck E."/>
            <person name="de Melo N.F."/>
            <person name="da Silva R.H."/>
            <person name="de Melo A.L.T.M."/>
            <person name="Pandolfi V."/>
            <person name="Bustamante F.O."/>
            <person name="Brasileiro-Vidal A.C."/>
            <person name="Benko-Iseppon A.M."/>
        </authorList>
    </citation>
    <scope>NUCLEOTIDE SEQUENCE [LARGE SCALE GENOMIC DNA]</scope>
    <source>
        <tissue evidence="2">Leaves</tissue>
    </source>
</reference>
<dbReference type="Proteomes" id="UP001341840">
    <property type="component" value="Unassembled WGS sequence"/>
</dbReference>
<evidence type="ECO:0000313" key="3">
    <source>
        <dbReference type="Proteomes" id="UP001341840"/>
    </source>
</evidence>
<proteinExistence type="predicted"/>
<comment type="caution">
    <text evidence="2">The sequence shown here is derived from an EMBL/GenBank/DDBJ whole genome shotgun (WGS) entry which is preliminary data.</text>
</comment>
<keyword evidence="3" id="KW-1185">Reference proteome</keyword>
<feature type="region of interest" description="Disordered" evidence="1">
    <location>
        <begin position="1"/>
        <end position="36"/>
    </location>
</feature>
<organism evidence="2 3">
    <name type="scientific">Stylosanthes scabra</name>
    <dbReference type="NCBI Taxonomy" id="79078"/>
    <lineage>
        <taxon>Eukaryota</taxon>
        <taxon>Viridiplantae</taxon>
        <taxon>Streptophyta</taxon>
        <taxon>Embryophyta</taxon>
        <taxon>Tracheophyta</taxon>
        <taxon>Spermatophyta</taxon>
        <taxon>Magnoliopsida</taxon>
        <taxon>eudicotyledons</taxon>
        <taxon>Gunneridae</taxon>
        <taxon>Pentapetalae</taxon>
        <taxon>rosids</taxon>
        <taxon>fabids</taxon>
        <taxon>Fabales</taxon>
        <taxon>Fabaceae</taxon>
        <taxon>Papilionoideae</taxon>
        <taxon>50 kb inversion clade</taxon>
        <taxon>dalbergioids sensu lato</taxon>
        <taxon>Dalbergieae</taxon>
        <taxon>Pterocarpus clade</taxon>
        <taxon>Stylosanthes</taxon>
    </lineage>
</organism>
<evidence type="ECO:0000256" key="1">
    <source>
        <dbReference type="SAM" id="MobiDB-lite"/>
    </source>
</evidence>
<protein>
    <submittedName>
        <fullName evidence="2">Uncharacterized protein</fullName>
    </submittedName>
</protein>
<evidence type="ECO:0000313" key="2">
    <source>
        <dbReference type="EMBL" id="MED6123612.1"/>
    </source>
</evidence>